<gene>
    <name evidence="2" type="ORF">JX265_007917</name>
</gene>
<sequence length="177" mass="19053">MKAASMGKSATDGSVDPPGALTSEEVAGIGVLLIKHLRVITPLTSDGETDHARSVEEPQCAIDDVFDISEMFIKALQHLLPRLPPPNGEPSVASPPPSDFSLNAASELLVFSTYLRLIETYARILQHLQAHCQQGEDAPQGGLKLKISGWSIGSFNLVSQLRAQVVFTVHVIENMLT</sequence>
<evidence type="ECO:0000313" key="3">
    <source>
        <dbReference type="Proteomes" id="UP000829685"/>
    </source>
</evidence>
<keyword evidence="3" id="KW-1185">Reference proteome</keyword>
<proteinExistence type="predicted"/>
<dbReference type="Proteomes" id="UP000829685">
    <property type="component" value="Unassembled WGS sequence"/>
</dbReference>
<name>A0A9P9WIU7_9PEZI</name>
<feature type="region of interest" description="Disordered" evidence="1">
    <location>
        <begin position="1"/>
        <end position="20"/>
    </location>
</feature>
<organism evidence="2 3">
    <name type="scientific">Neoarthrinium moseri</name>
    <dbReference type="NCBI Taxonomy" id="1658444"/>
    <lineage>
        <taxon>Eukaryota</taxon>
        <taxon>Fungi</taxon>
        <taxon>Dikarya</taxon>
        <taxon>Ascomycota</taxon>
        <taxon>Pezizomycotina</taxon>
        <taxon>Sordariomycetes</taxon>
        <taxon>Xylariomycetidae</taxon>
        <taxon>Amphisphaeriales</taxon>
        <taxon>Apiosporaceae</taxon>
        <taxon>Neoarthrinium</taxon>
    </lineage>
</organism>
<dbReference type="AlphaFoldDB" id="A0A9P9WIU7"/>
<evidence type="ECO:0000313" key="2">
    <source>
        <dbReference type="EMBL" id="KAI1865594.1"/>
    </source>
</evidence>
<evidence type="ECO:0000256" key="1">
    <source>
        <dbReference type="SAM" id="MobiDB-lite"/>
    </source>
</evidence>
<accession>A0A9P9WIU7</accession>
<dbReference type="OrthoDB" id="4330117at2759"/>
<dbReference type="EMBL" id="JAFIMR010000021">
    <property type="protein sequence ID" value="KAI1865594.1"/>
    <property type="molecule type" value="Genomic_DNA"/>
</dbReference>
<reference evidence="2" key="1">
    <citation type="submission" date="2021-03" db="EMBL/GenBank/DDBJ databases">
        <title>Revisited historic fungal species revealed as producer of novel bioactive compounds through whole genome sequencing and comparative genomics.</title>
        <authorList>
            <person name="Vignolle G.A."/>
            <person name="Hochenegger N."/>
            <person name="Mach R.L."/>
            <person name="Mach-Aigner A.R."/>
            <person name="Javad Rahimi M."/>
            <person name="Salim K.A."/>
            <person name="Chan C.M."/>
            <person name="Lim L.B.L."/>
            <person name="Cai F."/>
            <person name="Druzhinina I.S."/>
            <person name="U'Ren J.M."/>
            <person name="Derntl C."/>
        </authorList>
    </citation>
    <scope>NUCLEOTIDE SEQUENCE</scope>
    <source>
        <strain evidence="2">TUCIM 5799</strain>
    </source>
</reference>
<protein>
    <submittedName>
        <fullName evidence="2">Uncharacterized protein</fullName>
    </submittedName>
</protein>
<comment type="caution">
    <text evidence="2">The sequence shown here is derived from an EMBL/GenBank/DDBJ whole genome shotgun (WGS) entry which is preliminary data.</text>
</comment>